<evidence type="ECO:0000313" key="2">
    <source>
        <dbReference type="Proteomes" id="UP000075806"/>
    </source>
</evidence>
<dbReference type="OrthoDB" id="2888722at2"/>
<dbReference type="STRING" id="519424.AZF04_11765"/>
<accession>A0A161P4Z9</accession>
<comment type="caution">
    <text evidence="1">The sequence shown here is derived from an EMBL/GenBank/DDBJ whole genome shotgun (WGS) entry which is preliminary data.</text>
</comment>
<dbReference type="EMBL" id="LTAO01000037">
    <property type="protein sequence ID" value="KYG27005.1"/>
    <property type="molecule type" value="Genomic_DNA"/>
</dbReference>
<keyword evidence="2" id="KW-1185">Reference proteome</keyword>
<reference evidence="1" key="1">
    <citation type="submission" date="2016-02" db="EMBL/GenBank/DDBJ databases">
        <title>Genome sequence of Bacillus trypoxylicola KCTC 13244(T).</title>
        <authorList>
            <person name="Jeong H."/>
            <person name="Park S.-H."/>
            <person name="Choi S.-K."/>
        </authorList>
    </citation>
    <scope>NUCLEOTIDE SEQUENCE [LARGE SCALE GENOMIC DNA]</scope>
    <source>
        <strain evidence="1">KCTC 13244</strain>
    </source>
</reference>
<gene>
    <name evidence="1" type="ORF">AZF04_11765</name>
</gene>
<evidence type="ECO:0000313" key="1">
    <source>
        <dbReference type="EMBL" id="KYG27005.1"/>
    </source>
</evidence>
<protein>
    <submittedName>
        <fullName evidence="1">Uncharacterized protein</fullName>
    </submittedName>
</protein>
<organism evidence="1 2">
    <name type="scientific">Alkalihalobacillus trypoxylicola</name>
    <dbReference type="NCBI Taxonomy" id="519424"/>
    <lineage>
        <taxon>Bacteria</taxon>
        <taxon>Bacillati</taxon>
        <taxon>Bacillota</taxon>
        <taxon>Bacilli</taxon>
        <taxon>Bacillales</taxon>
        <taxon>Bacillaceae</taxon>
        <taxon>Alkalihalobacillus</taxon>
    </lineage>
</organism>
<sequence>MRITNIFRVINEQELEKLFQTESPDILTLDYLSTLTKNSVTKNLWQQLIAYRKQHYAWLKQFYYQLNGEMPQVNQNTFVKPTSYLEGIKQQVENYQQRLKQLKIMQTNSNTSFEQQYLNIIIQYFEYEGLILTEIEIMQKR</sequence>
<dbReference type="RefSeq" id="WP_061949957.1">
    <property type="nucleotide sequence ID" value="NZ_LTAO01000037.1"/>
</dbReference>
<dbReference type="InterPro" id="IPR009078">
    <property type="entry name" value="Ferritin-like_SF"/>
</dbReference>
<dbReference type="Proteomes" id="UP000075806">
    <property type="component" value="Unassembled WGS sequence"/>
</dbReference>
<name>A0A161P4Z9_9BACI</name>
<proteinExistence type="predicted"/>
<dbReference type="AlphaFoldDB" id="A0A161P4Z9"/>
<dbReference type="SUPFAM" id="SSF47240">
    <property type="entry name" value="Ferritin-like"/>
    <property type="match status" value="1"/>
</dbReference>